<proteinExistence type="predicted"/>
<keyword evidence="3" id="KW-1185">Reference proteome</keyword>
<organism evidence="2 3">
    <name type="scientific">Clonostachys byssicola</name>
    <dbReference type="NCBI Taxonomy" id="160290"/>
    <lineage>
        <taxon>Eukaryota</taxon>
        <taxon>Fungi</taxon>
        <taxon>Dikarya</taxon>
        <taxon>Ascomycota</taxon>
        <taxon>Pezizomycotina</taxon>
        <taxon>Sordariomycetes</taxon>
        <taxon>Hypocreomycetidae</taxon>
        <taxon>Hypocreales</taxon>
        <taxon>Bionectriaceae</taxon>
        <taxon>Clonostachys</taxon>
    </lineage>
</organism>
<comment type="caution">
    <text evidence="2">The sequence shown here is derived from an EMBL/GenBank/DDBJ whole genome shotgun (WGS) entry which is preliminary data.</text>
</comment>
<dbReference type="OrthoDB" id="10432799at2759"/>
<dbReference type="AlphaFoldDB" id="A0A9N9UH03"/>
<name>A0A9N9UH03_9HYPO</name>
<protein>
    <submittedName>
        <fullName evidence="2">Uncharacterized protein</fullName>
    </submittedName>
</protein>
<dbReference type="EMBL" id="CABFNO020001448">
    <property type="protein sequence ID" value="CAG9988305.1"/>
    <property type="molecule type" value="Genomic_DNA"/>
</dbReference>
<dbReference type="Proteomes" id="UP000754883">
    <property type="component" value="Unassembled WGS sequence"/>
</dbReference>
<evidence type="ECO:0000313" key="3">
    <source>
        <dbReference type="Proteomes" id="UP000754883"/>
    </source>
</evidence>
<accession>A0A9N9UH03</accession>
<feature type="coiled-coil region" evidence="1">
    <location>
        <begin position="28"/>
        <end position="62"/>
    </location>
</feature>
<gene>
    <name evidence="2" type="ORF">CBYS24578_00016535</name>
</gene>
<keyword evidence="1" id="KW-0175">Coiled coil</keyword>
<evidence type="ECO:0000313" key="2">
    <source>
        <dbReference type="EMBL" id="CAG9988305.1"/>
    </source>
</evidence>
<evidence type="ECO:0000256" key="1">
    <source>
        <dbReference type="SAM" id="Coils"/>
    </source>
</evidence>
<reference evidence="2" key="1">
    <citation type="submission" date="2021-10" db="EMBL/GenBank/DDBJ databases">
        <authorList>
            <person name="Piombo E."/>
        </authorList>
    </citation>
    <scope>NUCLEOTIDE SEQUENCE</scope>
</reference>
<sequence length="201" mass="22323">MRPNAKGRALAGAVTLKEHLHGFPRAHQELMKAEAENMQHELQKAQAECDLADQEVKSCDEEYKSLQQGSHAATSRYSMLKEWLEPVLLVNQTQIQAEASASMLPDPGLQGAMEAVSTMAQKTLEKYEGEISGERTIACVSEVLDRARAARTRQNEAHVALKEAQKNVDHINSRLELETQRVVVEKMLHGAISMLDLNRPG</sequence>